<evidence type="ECO:0000313" key="3">
    <source>
        <dbReference type="Proteomes" id="UP000610846"/>
    </source>
</evidence>
<feature type="transmembrane region" description="Helical" evidence="1">
    <location>
        <begin position="12"/>
        <end position="35"/>
    </location>
</feature>
<comment type="caution">
    <text evidence="2">The sequence shown here is derived from an EMBL/GenBank/DDBJ whole genome shotgun (WGS) entry which is preliminary data.</text>
</comment>
<protein>
    <submittedName>
        <fullName evidence="2">ABC transporter permease</fullName>
    </submittedName>
</protein>
<evidence type="ECO:0000313" key="2">
    <source>
        <dbReference type="EMBL" id="MBD8080316.1"/>
    </source>
</evidence>
<reference evidence="2" key="2">
    <citation type="submission" date="2020-09" db="EMBL/GenBank/DDBJ databases">
        <authorList>
            <person name="Yu Y."/>
        </authorList>
    </citation>
    <scope>NUCLEOTIDE SEQUENCE</scope>
    <source>
        <strain evidence="2">KCTC 49039</strain>
    </source>
</reference>
<dbReference type="EMBL" id="JACYHB010000014">
    <property type="protein sequence ID" value="MBD8080316.1"/>
    <property type="molecule type" value="Genomic_DNA"/>
</dbReference>
<organism evidence="2 3">
    <name type="scientific">Cellulosimicrobium arenosum</name>
    <dbReference type="NCBI Taxonomy" id="2708133"/>
    <lineage>
        <taxon>Bacteria</taxon>
        <taxon>Bacillati</taxon>
        <taxon>Actinomycetota</taxon>
        <taxon>Actinomycetes</taxon>
        <taxon>Micrococcales</taxon>
        <taxon>Promicromonosporaceae</taxon>
        <taxon>Cellulosimicrobium</taxon>
    </lineage>
</organism>
<keyword evidence="1" id="KW-0812">Transmembrane</keyword>
<evidence type="ECO:0000256" key="1">
    <source>
        <dbReference type="SAM" id="Phobius"/>
    </source>
</evidence>
<dbReference type="AlphaFoldDB" id="A0A927J1Q3"/>
<proteinExistence type="predicted"/>
<keyword evidence="1" id="KW-1133">Transmembrane helix</keyword>
<dbReference type="Proteomes" id="UP000610846">
    <property type="component" value="Unassembled WGS sequence"/>
</dbReference>
<gene>
    <name evidence="2" type="ORF">IF651_14765</name>
</gene>
<keyword evidence="3" id="KW-1185">Reference proteome</keyword>
<feature type="transmembrane region" description="Helical" evidence="1">
    <location>
        <begin position="170"/>
        <end position="191"/>
    </location>
</feature>
<reference evidence="2" key="1">
    <citation type="journal article" date="2018" name="Curr. Microbiol.">
        <title>Cellulosimicrobium arenosum sp. nov., Isolated from Marine Sediment Sand.</title>
        <authorList>
            <person name="Oh M."/>
            <person name="Kim J.H."/>
            <person name="Yoon J.H."/>
            <person name="Schumann P."/>
            <person name="Kim W."/>
        </authorList>
    </citation>
    <scope>NUCLEOTIDE SEQUENCE</scope>
    <source>
        <strain evidence="2">KCTC 49039</strain>
    </source>
</reference>
<name>A0A927J1Q3_9MICO</name>
<feature type="transmembrane region" description="Helical" evidence="1">
    <location>
        <begin position="197"/>
        <end position="216"/>
    </location>
</feature>
<keyword evidence="1" id="KW-0472">Membrane</keyword>
<accession>A0A927J1Q3</accession>
<feature type="transmembrane region" description="Helical" evidence="1">
    <location>
        <begin position="228"/>
        <end position="248"/>
    </location>
</feature>
<feature type="transmembrane region" description="Helical" evidence="1">
    <location>
        <begin position="308"/>
        <end position="327"/>
    </location>
</feature>
<dbReference type="RefSeq" id="WP_191829901.1">
    <property type="nucleotide sequence ID" value="NZ_JACYHB010000014.1"/>
</dbReference>
<sequence length="363" mass="36710">MPAPTPMPHTHWSRVVAIGTGLVALASVLVLAFLWPSVTAEPKDLPLAVAGSGDAAQVAQVEAGIAEHAPDAFTFVEVEDRTAAVDAIETREAYGAVVLGAQPEVLTASAASPVVAPMLAGLQPALQAQVDAALAAQAAPADAQVTVGLTDVVPLSADDARGTTMAAASFPLVLGGMIGGIAISTLVVGVWRRVTGLVVYSVAGGTAIAGILHALGGLQGAFWGDAGVVALTLFGIGAVITGAVALLGTRGIAVGPVLFLLVANPLSGAQLPVEFMARPWGEVGQWMPPGASSTLLRDLSYFPRADVALLWSVLAGWAALGLLLSTLGHFKNRGAATAEALHEASEDDEHEVHGRHVAELAGD</sequence>